<comment type="cofactor">
    <cofactor evidence="1">
        <name>Zn(2+)</name>
        <dbReference type="ChEBI" id="CHEBI:29105"/>
    </cofactor>
</comment>
<dbReference type="PRINTS" id="PR00765">
    <property type="entry name" value="CRBOXYPTASEA"/>
</dbReference>
<evidence type="ECO:0000256" key="3">
    <source>
        <dbReference type="ARBA" id="ARBA00005988"/>
    </source>
</evidence>
<dbReference type="Proteomes" id="UP000192578">
    <property type="component" value="Unassembled WGS sequence"/>
</dbReference>
<evidence type="ECO:0000256" key="10">
    <source>
        <dbReference type="ARBA" id="ARBA00022833"/>
    </source>
</evidence>
<gene>
    <name evidence="17" type="ORF">BV898_17521</name>
</gene>
<protein>
    <submittedName>
        <fullName evidence="17">Carboxypeptidase B</fullName>
    </submittedName>
</protein>
<dbReference type="FunFam" id="3.40.630.10:FF:000040">
    <property type="entry name" value="zinc carboxypeptidase"/>
    <property type="match status" value="1"/>
</dbReference>
<evidence type="ECO:0000256" key="7">
    <source>
        <dbReference type="ARBA" id="ARBA00022723"/>
    </source>
</evidence>
<evidence type="ECO:0000256" key="12">
    <source>
        <dbReference type="ARBA" id="ARBA00023157"/>
    </source>
</evidence>
<dbReference type="GO" id="GO:0008270">
    <property type="term" value="F:zinc ion binding"/>
    <property type="evidence" value="ECO:0007669"/>
    <property type="project" value="InterPro"/>
</dbReference>
<proteinExistence type="inferred from homology"/>
<evidence type="ECO:0000313" key="17">
    <source>
        <dbReference type="EMBL" id="OWA53087.1"/>
    </source>
</evidence>
<evidence type="ECO:0000256" key="8">
    <source>
        <dbReference type="ARBA" id="ARBA00022729"/>
    </source>
</evidence>
<evidence type="ECO:0000256" key="13">
    <source>
        <dbReference type="ARBA" id="ARBA00057299"/>
    </source>
</evidence>
<comment type="function">
    <text evidence="13">Involved in the digestion of the blood meal.</text>
</comment>
<dbReference type="Gene3D" id="3.40.630.10">
    <property type="entry name" value="Zn peptidases"/>
    <property type="match status" value="1"/>
</dbReference>
<dbReference type="InterPro" id="IPR036990">
    <property type="entry name" value="M14A-like_propep"/>
</dbReference>
<evidence type="ECO:0000259" key="16">
    <source>
        <dbReference type="PROSITE" id="PS52035"/>
    </source>
</evidence>
<keyword evidence="9" id="KW-0378">Hydrolase</keyword>
<keyword evidence="11" id="KW-0482">Metalloprotease</keyword>
<dbReference type="SUPFAM" id="SSF53187">
    <property type="entry name" value="Zn-dependent exopeptidases"/>
    <property type="match status" value="1"/>
</dbReference>
<comment type="similarity">
    <text evidence="3 14">Belongs to the peptidase M14 family.</text>
</comment>
<keyword evidence="8 15" id="KW-0732">Signal</keyword>
<dbReference type="Gene3D" id="3.30.70.340">
    <property type="entry name" value="Metallocarboxypeptidase-like"/>
    <property type="match status" value="1"/>
</dbReference>
<evidence type="ECO:0000313" key="18">
    <source>
        <dbReference type="Proteomes" id="UP000192578"/>
    </source>
</evidence>
<dbReference type="GO" id="GO:0005615">
    <property type="term" value="C:extracellular space"/>
    <property type="evidence" value="ECO:0007669"/>
    <property type="project" value="TreeGrafter"/>
</dbReference>
<dbReference type="Pfam" id="PF00246">
    <property type="entry name" value="Peptidase_M14"/>
    <property type="match status" value="1"/>
</dbReference>
<dbReference type="PANTHER" id="PTHR11705:SF91">
    <property type="entry name" value="FI01817P-RELATED"/>
    <property type="match status" value="1"/>
</dbReference>
<dbReference type="InterPro" id="IPR057247">
    <property type="entry name" value="CARBOXYPEPT_ZN_2"/>
</dbReference>
<evidence type="ECO:0000256" key="1">
    <source>
        <dbReference type="ARBA" id="ARBA00001947"/>
    </source>
</evidence>
<dbReference type="InterPro" id="IPR057246">
    <property type="entry name" value="CARBOXYPEPT_ZN_1"/>
</dbReference>
<keyword evidence="7" id="KW-0479">Metal-binding</keyword>
<keyword evidence="10" id="KW-0862">Zinc</keyword>
<feature type="domain" description="Peptidase M14" evidence="16">
    <location>
        <begin position="148"/>
        <end position="446"/>
    </location>
</feature>
<dbReference type="PROSITE" id="PS52035">
    <property type="entry name" value="PEPTIDASE_M14"/>
    <property type="match status" value="1"/>
</dbReference>
<name>A0A9X6NFP5_HYPEX</name>
<evidence type="ECO:0000256" key="5">
    <source>
        <dbReference type="ARBA" id="ARBA00022645"/>
    </source>
</evidence>
<dbReference type="InterPro" id="IPR000834">
    <property type="entry name" value="Peptidase_M14"/>
</dbReference>
<feature type="active site" description="Proton donor/acceptor" evidence="14">
    <location>
        <position position="412"/>
    </location>
</feature>
<dbReference type="OrthoDB" id="3626597at2759"/>
<feature type="chain" id="PRO_5040898675" evidence="15">
    <location>
        <begin position="19"/>
        <end position="453"/>
    </location>
</feature>
<evidence type="ECO:0000256" key="2">
    <source>
        <dbReference type="ARBA" id="ARBA00004613"/>
    </source>
</evidence>
<dbReference type="AlphaFoldDB" id="A0A9X6NFP5"/>
<sequence length="453" mass="51860">MNFHRLAVFCVCWAVSSSEMQRPEDDPDKDALRYDGFVVLEMTLTSDLQVKLLTDLKEEVRRKEEHGTTTIEEWTGSINKERPFSLLLAPKVAPDVLMLCHKEGIQYEIVWNDLQSVIDLQNAEAVSSSKTDRDDGIAAQTSGMTWARYHRYSTIERYILALPVVHPDLVTIERLGLTYEGRQVWVVKLGKPRSDGIKKPAIWLDAGIHAREWISSATVTFMLNELVTKYTSDPIIRRLVDQVDFYVVPMVNPDGFEFTHQKERLFRKTRRVNPFNACIGVDANRNYDFQWQTERAELRPCEITFGGDFPYSEPENRALFEKVLDLKGDLKSFITFHSHSQLWMLPYGYTFDLTPDDAVVRDLAVNATNALRALYGTVFRVGTSPEILYTSSGTSRDFAKGRTQIKYVYTVELRDTGEFGFLLPAEQILPSGLETFEGVKVIALRIIEEFARN</sequence>
<dbReference type="PROSITE" id="PS00132">
    <property type="entry name" value="CARBOXYPEPT_ZN_1"/>
    <property type="match status" value="1"/>
</dbReference>
<evidence type="ECO:0000256" key="6">
    <source>
        <dbReference type="ARBA" id="ARBA00022670"/>
    </source>
</evidence>
<evidence type="ECO:0000256" key="11">
    <source>
        <dbReference type="ARBA" id="ARBA00023049"/>
    </source>
</evidence>
<dbReference type="GO" id="GO:0004181">
    <property type="term" value="F:metallocarboxypeptidase activity"/>
    <property type="evidence" value="ECO:0007669"/>
    <property type="project" value="InterPro"/>
</dbReference>
<keyword evidence="18" id="KW-1185">Reference proteome</keyword>
<accession>A0A9X6NFP5</accession>
<evidence type="ECO:0000256" key="4">
    <source>
        <dbReference type="ARBA" id="ARBA00022525"/>
    </source>
</evidence>
<feature type="signal peptide" evidence="15">
    <location>
        <begin position="1"/>
        <end position="18"/>
    </location>
</feature>
<dbReference type="GO" id="GO:0006508">
    <property type="term" value="P:proteolysis"/>
    <property type="evidence" value="ECO:0007669"/>
    <property type="project" value="UniProtKB-KW"/>
</dbReference>
<dbReference type="Pfam" id="PF02244">
    <property type="entry name" value="Propep_M14"/>
    <property type="match status" value="1"/>
</dbReference>
<evidence type="ECO:0000256" key="15">
    <source>
        <dbReference type="SAM" id="SignalP"/>
    </source>
</evidence>
<organism evidence="17 18">
    <name type="scientific">Hypsibius exemplaris</name>
    <name type="common">Freshwater tardigrade</name>
    <dbReference type="NCBI Taxonomy" id="2072580"/>
    <lineage>
        <taxon>Eukaryota</taxon>
        <taxon>Metazoa</taxon>
        <taxon>Ecdysozoa</taxon>
        <taxon>Tardigrada</taxon>
        <taxon>Eutardigrada</taxon>
        <taxon>Parachela</taxon>
        <taxon>Hypsibioidea</taxon>
        <taxon>Hypsibiidae</taxon>
        <taxon>Hypsibius</taxon>
    </lineage>
</organism>
<reference evidence="18" key="1">
    <citation type="submission" date="2017-01" db="EMBL/GenBank/DDBJ databases">
        <title>Comparative genomics of anhydrobiosis in the tardigrade Hypsibius dujardini.</title>
        <authorList>
            <person name="Yoshida Y."/>
            <person name="Koutsovoulos G."/>
            <person name="Laetsch D."/>
            <person name="Stevens L."/>
            <person name="Kumar S."/>
            <person name="Horikawa D."/>
            <person name="Ishino K."/>
            <person name="Komine S."/>
            <person name="Tomita M."/>
            <person name="Blaxter M."/>
            <person name="Arakawa K."/>
        </authorList>
    </citation>
    <scope>NUCLEOTIDE SEQUENCE [LARGE SCALE GENOMIC DNA]</scope>
    <source>
        <strain evidence="18">Z151</strain>
    </source>
</reference>
<comment type="caution">
    <text evidence="17">The sequence shown here is derived from an EMBL/GenBank/DDBJ whole genome shotgun (WGS) entry which is preliminary data.</text>
</comment>
<dbReference type="InterPro" id="IPR003146">
    <property type="entry name" value="M14A_act_pep"/>
</dbReference>
<keyword evidence="5 17" id="KW-0121">Carboxypeptidase</keyword>
<dbReference type="PROSITE" id="PS00133">
    <property type="entry name" value="CARBOXYPEPT_ZN_2"/>
    <property type="match status" value="1"/>
</dbReference>
<keyword evidence="12" id="KW-1015">Disulfide bond</keyword>
<keyword evidence="6" id="KW-0645">Protease</keyword>
<dbReference type="EMBL" id="MTYJ01000302">
    <property type="protein sequence ID" value="OWA53087.1"/>
    <property type="molecule type" value="Genomic_DNA"/>
</dbReference>
<dbReference type="CDD" id="cd03860">
    <property type="entry name" value="M14_CP_A-B_like"/>
    <property type="match status" value="1"/>
</dbReference>
<comment type="subcellular location">
    <subcellularLocation>
        <location evidence="2">Secreted</location>
    </subcellularLocation>
</comment>
<dbReference type="SUPFAM" id="SSF54897">
    <property type="entry name" value="Protease propeptides/inhibitors"/>
    <property type="match status" value="1"/>
</dbReference>
<dbReference type="PANTHER" id="PTHR11705">
    <property type="entry name" value="PROTEASE FAMILY M14 CARBOXYPEPTIDASE A,B"/>
    <property type="match status" value="1"/>
</dbReference>
<keyword evidence="4" id="KW-0964">Secreted</keyword>
<evidence type="ECO:0000256" key="9">
    <source>
        <dbReference type="ARBA" id="ARBA00022801"/>
    </source>
</evidence>
<dbReference type="SMART" id="SM00631">
    <property type="entry name" value="Zn_pept"/>
    <property type="match status" value="1"/>
</dbReference>
<evidence type="ECO:0000256" key="14">
    <source>
        <dbReference type="PROSITE-ProRule" id="PRU01379"/>
    </source>
</evidence>